<comment type="caution">
    <text evidence="1">The sequence shown here is derived from an EMBL/GenBank/DDBJ whole genome shotgun (WGS) entry which is preliminary data.</text>
</comment>
<dbReference type="Proteomes" id="UP000784294">
    <property type="component" value="Unassembled WGS sequence"/>
</dbReference>
<dbReference type="InterPro" id="IPR036919">
    <property type="entry name" value="Ribo_uL30_ferredoxin-like_sf"/>
</dbReference>
<keyword evidence="2" id="KW-1185">Reference proteome</keyword>
<sequence length="219" mass="25367">MPTIPVSLLKKRKSSEKDVIKAQRLRSIEIRKRSKKFRNLVKTPAHFINVLRQARLLHKEQMRLERFSKNKKPIFVGNDAKLGLVVRLKADETMPKPCVQIFEVLGLSTINQAIFVKITKPFLELISIIQPYVAWGYPNMITIRNLIDKHGTRKFGILCIEDIIYELFKVGPHFRAVLKFLCPFKLLSPSQGWITGKKRCHASADKLTGYREENINEMI</sequence>
<gene>
    <name evidence="1" type="ORF">PXEA_LOCUS25219</name>
</gene>
<dbReference type="GO" id="GO:0003735">
    <property type="term" value="F:structural constituent of ribosome"/>
    <property type="evidence" value="ECO:0007669"/>
    <property type="project" value="TreeGrafter"/>
</dbReference>
<proteinExistence type="predicted"/>
<dbReference type="GO" id="GO:0000463">
    <property type="term" value="P:maturation of LSU-rRNA from tricistronic rRNA transcript (SSU-rRNA, 5.8S rRNA, LSU-rRNA)"/>
    <property type="evidence" value="ECO:0007669"/>
    <property type="project" value="TreeGrafter"/>
</dbReference>
<dbReference type="GO" id="GO:0003723">
    <property type="term" value="F:RNA binding"/>
    <property type="evidence" value="ECO:0007669"/>
    <property type="project" value="TreeGrafter"/>
</dbReference>
<dbReference type="SUPFAM" id="SSF55129">
    <property type="entry name" value="Ribosomal protein L30p/L7e"/>
    <property type="match status" value="1"/>
</dbReference>
<name>A0A448X9T4_9PLAT</name>
<evidence type="ECO:0008006" key="3">
    <source>
        <dbReference type="Google" id="ProtNLM"/>
    </source>
</evidence>
<dbReference type="InterPro" id="IPR039699">
    <property type="entry name" value="Ribosomal_uL30"/>
</dbReference>
<dbReference type="OrthoDB" id="28644at2759"/>
<dbReference type="Gene3D" id="3.30.1390.20">
    <property type="entry name" value="Ribosomal protein L30, ferredoxin-like fold domain"/>
    <property type="match status" value="1"/>
</dbReference>
<evidence type="ECO:0000313" key="2">
    <source>
        <dbReference type="Proteomes" id="UP000784294"/>
    </source>
</evidence>
<dbReference type="PANTHER" id="PTHR11524:SF16">
    <property type="entry name" value="LARGE RIBOSOMAL SUBUNIT PROTEIN UL30"/>
    <property type="match status" value="1"/>
</dbReference>
<dbReference type="EMBL" id="CAAALY010126396">
    <property type="protein sequence ID" value="VEL31779.1"/>
    <property type="molecule type" value="Genomic_DNA"/>
</dbReference>
<reference evidence="1" key="1">
    <citation type="submission" date="2018-11" db="EMBL/GenBank/DDBJ databases">
        <authorList>
            <consortium name="Pathogen Informatics"/>
        </authorList>
    </citation>
    <scope>NUCLEOTIDE SEQUENCE</scope>
</reference>
<dbReference type="GO" id="GO:0022625">
    <property type="term" value="C:cytosolic large ribosomal subunit"/>
    <property type="evidence" value="ECO:0007669"/>
    <property type="project" value="TreeGrafter"/>
</dbReference>
<accession>A0A448X9T4</accession>
<feature type="non-terminal residue" evidence="1">
    <location>
        <position position="1"/>
    </location>
</feature>
<protein>
    <recommendedName>
        <fullName evidence="3">Ribosomal protein L30 ferredoxin-like fold domain-containing protein</fullName>
    </recommendedName>
</protein>
<dbReference type="AlphaFoldDB" id="A0A448X9T4"/>
<dbReference type="PANTHER" id="PTHR11524">
    <property type="entry name" value="60S RIBOSOMAL PROTEIN L7"/>
    <property type="match status" value="1"/>
</dbReference>
<organism evidence="1 2">
    <name type="scientific">Protopolystoma xenopodis</name>
    <dbReference type="NCBI Taxonomy" id="117903"/>
    <lineage>
        <taxon>Eukaryota</taxon>
        <taxon>Metazoa</taxon>
        <taxon>Spiralia</taxon>
        <taxon>Lophotrochozoa</taxon>
        <taxon>Platyhelminthes</taxon>
        <taxon>Monogenea</taxon>
        <taxon>Polyopisthocotylea</taxon>
        <taxon>Polystomatidea</taxon>
        <taxon>Polystomatidae</taxon>
        <taxon>Protopolystoma</taxon>
    </lineage>
</organism>
<evidence type="ECO:0000313" key="1">
    <source>
        <dbReference type="EMBL" id="VEL31779.1"/>
    </source>
</evidence>